<organism evidence="2 3">
    <name type="scientific">Bacillus safensis</name>
    <dbReference type="NCBI Taxonomy" id="561879"/>
    <lineage>
        <taxon>Bacteria</taxon>
        <taxon>Bacillati</taxon>
        <taxon>Bacillota</taxon>
        <taxon>Bacilli</taxon>
        <taxon>Bacillales</taxon>
        <taxon>Bacillaceae</taxon>
        <taxon>Bacillus</taxon>
    </lineage>
</organism>
<reference evidence="2 3" key="1">
    <citation type="submission" date="2016-05" db="EMBL/GenBank/DDBJ databases">
        <title>Complete Genome and Methylome Analysis of Psychrotrophic Bacterial Isolates from Antarctic Lake Untersee.</title>
        <authorList>
            <person name="Fomenkov A."/>
            <person name="Akimov V.N."/>
            <person name="Vasilyeva L.V."/>
            <person name="Andersen D."/>
            <person name="Vincze T."/>
            <person name="Roberts R.J."/>
        </authorList>
    </citation>
    <scope>NUCLEOTIDE SEQUENCE [LARGE SCALE GENOMIC DNA]</scope>
    <source>
        <strain evidence="2 3">U14-5</strain>
    </source>
</reference>
<feature type="domain" description="DUF3885" evidence="1">
    <location>
        <begin position="7"/>
        <end position="204"/>
    </location>
</feature>
<gene>
    <name evidence="2" type="ORF">BSA145_11215</name>
</gene>
<dbReference type="InterPro" id="IPR024976">
    <property type="entry name" value="DUF3885"/>
</dbReference>
<accession>A0A1L6ZIQ0</accession>
<dbReference type="EMBL" id="CP015607">
    <property type="protein sequence ID" value="APT46387.1"/>
    <property type="molecule type" value="Genomic_DNA"/>
</dbReference>
<evidence type="ECO:0000313" key="2">
    <source>
        <dbReference type="EMBL" id="APT46387.1"/>
    </source>
</evidence>
<protein>
    <recommendedName>
        <fullName evidence="1">DUF3885 domain-containing protein</fullName>
    </recommendedName>
</protein>
<evidence type="ECO:0000313" key="3">
    <source>
        <dbReference type="Proteomes" id="UP000185426"/>
    </source>
</evidence>
<name>A0A1L6ZIQ0_BACIA</name>
<dbReference type="Pfam" id="PF13021">
    <property type="entry name" value="DUF3885"/>
    <property type="match status" value="1"/>
</dbReference>
<evidence type="ECO:0000259" key="1">
    <source>
        <dbReference type="Pfam" id="PF13021"/>
    </source>
</evidence>
<dbReference type="RefSeq" id="WP_075622513.1">
    <property type="nucleotide sequence ID" value="NZ_CP015607.1"/>
</dbReference>
<dbReference type="Proteomes" id="UP000185426">
    <property type="component" value="Chromosome"/>
</dbReference>
<proteinExistence type="predicted"/>
<sequence>MSDQTNMFLKNHFPHLVLTPPLFYGWPIGLRFEVADWSLGNESIVLEKAGDRALEIVKYAFDPEDEMLLVTDVYTEHEHELTKRKLLVYQKYVHRQVRNRLRHELLTYVRPEIEDTLTLERFTLKCQLQDIRLRPLLYAMCQEDFYAPNQILKGKLGYEIYLMNLSKKMIFHLYDDRGCDLIAADTERLRPVYEGLQHWLLDYDRPKMDRLFAAK</sequence>
<dbReference type="AlphaFoldDB" id="A0A1L6ZIQ0"/>